<reference evidence="2 3" key="1">
    <citation type="submission" date="2024-04" db="EMBL/GenBank/DDBJ databases">
        <title>Novel genus in family Flammeovirgaceae.</title>
        <authorList>
            <person name="Nguyen T.H."/>
            <person name="Vuong T.Q."/>
            <person name="Le H."/>
            <person name="Kim S.-G."/>
        </authorList>
    </citation>
    <scope>NUCLEOTIDE SEQUENCE [LARGE SCALE GENOMIC DNA]</scope>
    <source>
        <strain evidence="2 3">JCM 23209</strain>
    </source>
</reference>
<keyword evidence="1" id="KW-0732">Signal</keyword>
<organism evidence="2 3">
    <name type="scientific">Rapidithrix thailandica</name>
    <dbReference type="NCBI Taxonomy" id="413964"/>
    <lineage>
        <taxon>Bacteria</taxon>
        <taxon>Pseudomonadati</taxon>
        <taxon>Bacteroidota</taxon>
        <taxon>Cytophagia</taxon>
        <taxon>Cytophagales</taxon>
        <taxon>Flammeovirgaceae</taxon>
        <taxon>Rapidithrix</taxon>
    </lineage>
</organism>
<feature type="signal peptide" evidence="1">
    <location>
        <begin position="1"/>
        <end position="22"/>
    </location>
</feature>
<feature type="chain" id="PRO_5043779563" evidence="1">
    <location>
        <begin position="23"/>
        <end position="201"/>
    </location>
</feature>
<name>A0AAW9SGB6_9BACT</name>
<dbReference type="EMBL" id="JBDKWZ010000022">
    <property type="protein sequence ID" value="MEN7551374.1"/>
    <property type="molecule type" value="Genomic_DNA"/>
</dbReference>
<dbReference type="AlphaFoldDB" id="A0AAW9SGB6"/>
<keyword evidence="3" id="KW-1185">Reference proteome</keyword>
<evidence type="ECO:0000256" key="1">
    <source>
        <dbReference type="SAM" id="SignalP"/>
    </source>
</evidence>
<sequence length="201" mass="23675">MAFSNSPLFVFLLIFQTTALWAQHIRPETGSEYNWNELRAMDEFDYDNRWDDLTLLKLSYWMTPREIQSTLQIQEPTHQEIKENICTFQFSKNDQILPLFSLTMKVLGKVEMKSQKEKILQTNKTLEQPAIKIAISDVDIFMDKEQHLMYVFPQEGIAFWLLKIYEIPPSLMSKYQDKSSPKASLGLDILKSILYKYDSML</sequence>
<dbReference type="Proteomes" id="UP001403385">
    <property type="component" value="Unassembled WGS sequence"/>
</dbReference>
<evidence type="ECO:0000313" key="2">
    <source>
        <dbReference type="EMBL" id="MEN7551374.1"/>
    </source>
</evidence>
<evidence type="ECO:0000313" key="3">
    <source>
        <dbReference type="Proteomes" id="UP001403385"/>
    </source>
</evidence>
<comment type="caution">
    <text evidence="2">The sequence shown here is derived from an EMBL/GenBank/DDBJ whole genome shotgun (WGS) entry which is preliminary data.</text>
</comment>
<protein>
    <submittedName>
        <fullName evidence="2">Uncharacterized protein</fullName>
    </submittedName>
</protein>
<gene>
    <name evidence="2" type="ORF">AAG747_25890</name>
</gene>
<accession>A0AAW9SGB6</accession>
<proteinExistence type="predicted"/>
<dbReference type="RefSeq" id="WP_346824155.1">
    <property type="nucleotide sequence ID" value="NZ_JBDKWZ010000022.1"/>
</dbReference>